<evidence type="ECO:0000313" key="8">
    <source>
        <dbReference type="EMBL" id="KAK7104675.1"/>
    </source>
</evidence>
<feature type="chain" id="PRO_5042985371" description="GH10 domain-containing protein" evidence="6">
    <location>
        <begin position="18"/>
        <end position="566"/>
    </location>
</feature>
<dbReference type="SMART" id="SM00633">
    <property type="entry name" value="Glyco_10"/>
    <property type="match status" value="1"/>
</dbReference>
<feature type="domain" description="GH10" evidence="7">
    <location>
        <begin position="201"/>
        <end position="504"/>
    </location>
</feature>
<evidence type="ECO:0000256" key="4">
    <source>
        <dbReference type="ARBA" id="ARBA00023277"/>
    </source>
</evidence>
<dbReference type="EMBL" id="JBAMIC010000008">
    <property type="protein sequence ID" value="KAK7104675.1"/>
    <property type="molecule type" value="Genomic_DNA"/>
</dbReference>
<keyword evidence="2" id="KW-0677">Repeat</keyword>
<evidence type="ECO:0000313" key="9">
    <source>
        <dbReference type="Proteomes" id="UP001374579"/>
    </source>
</evidence>
<dbReference type="Pfam" id="PF00331">
    <property type="entry name" value="Glyco_hydro_10"/>
    <property type="match status" value="1"/>
</dbReference>
<dbReference type="Gene3D" id="3.20.20.80">
    <property type="entry name" value="Glycosidases"/>
    <property type="match status" value="1"/>
</dbReference>
<name>A0AAN9GFA8_9CAEN</name>
<dbReference type="PROSITE" id="PS51760">
    <property type="entry name" value="GH10_2"/>
    <property type="match status" value="1"/>
</dbReference>
<evidence type="ECO:0000256" key="1">
    <source>
        <dbReference type="ARBA" id="ARBA00007495"/>
    </source>
</evidence>
<dbReference type="PANTHER" id="PTHR31490:SF1">
    <property type="entry name" value="ENDO-1,4-BETA-XYLANASE 1"/>
    <property type="match status" value="1"/>
</dbReference>
<dbReference type="Proteomes" id="UP001374579">
    <property type="component" value="Unassembled WGS sequence"/>
</dbReference>
<dbReference type="GO" id="GO:0031176">
    <property type="term" value="F:endo-1,4-beta-xylanase activity"/>
    <property type="evidence" value="ECO:0007669"/>
    <property type="project" value="UniProtKB-ARBA"/>
</dbReference>
<dbReference type="Gene3D" id="2.60.120.260">
    <property type="entry name" value="Galactose-binding domain-like"/>
    <property type="match status" value="1"/>
</dbReference>
<dbReference type="SUPFAM" id="SSF49785">
    <property type="entry name" value="Galactose-binding domain-like"/>
    <property type="match status" value="1"/>
</dbReference>
<dbReference type="InterPro" id="IPR003305">
    <property type="entry name" value="CenC_carb-bd"/>
</dbReference>
<dbReference type="InterPro" id="IPR044846">
    <property type="entry name" value="GH10"/>
</dbReference>
<dbReference type="AlphaFoldDB" id="A0AAN9GFA8"/>
<keyword evidence="9" id="KW-1185">Reference proteome</keyword>
<dbReference type="InterPro" id="IPR008979">
    <property type="entry name" value="Galactose-bd-like_sf"/>
</dbReference>
<dbReference type="GO" id="GO:0000272">
    <property type="term" value="P:polysaccharide catabolic process"/>
    <property type="evidence" value="ECO:0007669"/>
    <property type="project" value="UniProtKB-KW"/>
</dbReference>
<keyword evidence="6" id="KW-0732">Signal</keyword>
<keyword evidence="3" id="KW-0378">Hydrolase</keyword>
<evidence type="ECO:0000256" key="6">
    <source>
        <dbReference type="SAM" id="SignalP"/>
    </source>
</evidence>
<evidence type="ECO:0000256" key="3">
    <source>
        <dbReference type="ARBA" id="ARBA00022801"/>
    </source>
</evidence>
<comment type="caution">
    <text evidence="8">The sequence shown here is derived from an EMBL/GenBank/DDBJ whole genome shotgun (WGS) entry which is preliminary data.</text>
</comment>
<gene>
    <name evidence="8" type="ORF">V1264_019354</name>
</gene>
<accession>A0AAN9GFA8</accession>
<evidence type="ECO:0000256" key="5">
    <source>
        <dbReference type="ARBA" id="ARBA00023326"/>
    </source>
</evidence>
<protein>
    <recommendedName>
        <fullName evidence="7">GH10 domain-containing protein</fullName>
    </recommendedName>
</protein>
<dbReference type="SUPFAM" id="SSF51445">
    <property type="entry name" value="(Trans)glycosidases"/>
    <property type="match status" value="1"/>
</dbReference>
<dbReference type="InterPro" id="IPR017853">
    <property type="entry name" value="GH"/>
</dbReference>
<dbReference type="Pfam" id="PF02018">
    <property type="entry name" value="CBM_4_9"/>
    <property type="match status" value="1"/>
</dbReference>
<feature type="signal peptide" evidence="6">
    <location>
        <begin position="1"/>
        <end position="17"/>
    </location>
</feature>
<proteinExistence type="inferred from homology"/>
<evidence type="ECO:0000259" key="7">
    <source>
        <dbReference type="PROSITE" id="PS51760"/>
    </source>
</evidence>
<dbReference type="InterPro" id="IPR001000">
    <property type="entry name" value="GH10_dom"/>
</dbReference>
<reference evidence="8 9" key="1">
    <citation type="submission" date="2024-02" db="EMBL/GenBank/DDBJ databases">
        <title>Chromosome-scale genome assembly of the rough periwinkle Littorina saxatilis.</title>
        <authorList>
            <person name="De Jode A."/>
            <person name="Faria R."/>
            <person name="Formenti G."/>
            <person name="Sims Y."/>
            <person name="Smith T.P."/>
            <person name="Tracey A."/>
            <person name="Wood J.M.D."/>
            <person name="Zagrodzka Z.B."/>
            <person name="Johannesson K."/>
            <person name="Butlin R.K."/>
            <person name="Leder E.H."/>
        </authorList>
    </citation>
    <scope>NUCLEOTIDE SEQUENCE [LARGE SCALE GENOMIC DNA]</scope>
    <source>
        <strain evidence="8">Snail1</strain>
        <tissue evidence="8">Muscle</tissue>
    </source>
</reference>
<dbReference type="PANTHER" id="PTHR31490">
    <property type="entry name" value="GLYCOSYL HYDROLASE"/>
    <property type="match status" value="1"/>
</dbReference>
<organism evidence="8 9">
    <name type="scientific">Littorina saxatilis</name>
    <dbReference type="NCBI Taxonomy" id="31220"/>
    <lineage>
        <taxon>Eukaryota</taxon>
        <taxon>Metazoa</taxon>
        <taxon>Spiralia</taxon>
        <taxon>Lophotrochozoa</taxon>
        <taxon>Mollusca</taxon>
        <taxon>Gastropoda</taxon>
        <taxon>Caenogastropoda</taxon>
        <taxon>Littorinimorpha</taxon>
        <taxon>Littorinoidea</taxon>
        <taxon>Littorinidae</taxon>
        <taxon>Littorina</taxon>
    </lineage>
</organism>
<comment type="similarity">
    <text evidence="1">Belongs to the glycosyl hydrolase 10 (cellulase F) family.</text>
</comment>
<sequence length="566" mass="64125">MLKVAAVFGALLVIASGELLKNGGFETLDGWACWSNLHCELSSDGHSGSHAFKVSNRPRWNTGPQQDIHPTPGHLYRAGAWVKLLGEGSDGFGERIQLEVAFHYTDGRTSYNAAAERYGVHTSDGWVYLEGDFSVPNASLEWTRVYFQGPKAGLEFMVDDTSITELLLPGTGSWRHTTRSAIDAIRKSGINIRVTTADHIDKNQVDIQVVQKTRPFPFGTAVACSAYNTKSRGNYRDFIHKHFNWAVTENALKWKVIESTQGQRHYQQALDCVRGLRSNNIKVRGHNLVWSVPVNVQGWQKALSGDILRRTVKNHITDVMNVTRRLLEHWDVNNENLHGTWYQDRLHDPDYDLELFRIAHAQDSHVKLFLNDFSVVAQGASTYAYLNQTIRFKAANVGLYGIGVQCHFPDEMEPNPDIIRHRLDILAQAGVPIWVTELDVMSKDDNRRADFYEMALSALFSHPAVEGIMLWGFWDKFSWRGEAGALVKGDHLELTAAGRRVFDLLENQWMTDETYVLSQTSDHFTLRGFHGDYEVRVHYQGKELGNLTQTFTLGDDEQDVTVHMHT</sequence>
<dbReference type="PRINTS" id="PR00134">
    <property type="entry name" value="GLHYDRLASE10"/>
</dbReference>
<keyword evidence="5" id="KW-0624">Polysaccharide degradation</keyword>
<evidence type="ECO:0000256" key="2">
    <source>
        <dbReference type="ARBA" id="ARBA00022737"/>
    </source>
</evidence>
<keyword evidence="4" id="KW-0119">Carbohydrate metabolism</keyword>